<gene>
    <name evidence="2" type="ORF">MUK42_19344</name>
</gene>
<evidence type="ECO:0000256" key="1">
    <source>
        <dbReference type="SAM" id="MobiDB-lite"/>
    </source>
</evidence>
<name>A0A9E7G2L0_9LILI</name>
<dbReference type="AlphaFoldDB" id="A0A9E7G2L0"/>
<organism evidence="2 3">
    <name type="scientific">Musa troglodytarum</name>
    <name type="common">fe'i banana</name>
    <dbReference type="NCBI Taxonomy" id="320322"/>
    <lineage>
        <taxon>Eukaryota</taxon>
        <taxon>Viridiplantae</taxon>
        <taxon>Streptophyta</taxon>
        <taxon>Embryophyta</taxon>
        <taxon>Tracheophyta</taxon>
        <taxon>Spermatophyta</taxon>
        <taxon>Magnoliopsida</taxon>
        <taxon>Liliopsida</taxon>
        <taxon>Zingiberales</taxon>
        <taxon>Musaceae</taxon>
        <taxon>Musa</taxon>
    </lineage>
</organism>
<feature type="compositionally biased region" description="Basic residues" evidence="1">
    <location>
        <begin position="214"/>
        <end position="238"/>
    </location>
</feature>
<sequence length="316" mass="34495">MLSSKMDSFSRGDTLIVDTSCGCEKSDVENEECACWKIEDTANITFHGISSAPLVSEKDVLTGQDTAGAPAIICPVGDLQGHFSSSDATSDEEVIELKQTEGYKDLCHPASFDLKKQKALARSATFPSSIEVDAADSSIDGGCRPETALQDKCSFTSNYPPTYERSASLPASSNLISAMKGSRAQNGSPPNVRLRVKWAPEVYDPPCTLLSHTVKKSYHLRHKAKRKDRNKHKHKGKSTRGSNTERRIANRSSATDMAEPVDTRLQITKDVLQLNRHEKSSTEALEYTVSKQDSQCRSTVLGEALAKVHISMAEAT</sequence>
<dbReference type="PANTHER" id="PTHR34952">
    <property type="entry name" value="OS05G0113500 PROTEIN"/>
    <property type="match status" value="1"/>
</dbReference>
<evidence type="ECO:0000313" key="2">
    <source>
        <dbReference type="EMBL" id="URE04797.1"/>
    </source>
</evidence>
<accession>A0A9E7G2L0</accession>
<reference evidence="2" key="1">
    <citation type="submission" date="2022-05" db="EMBL/GenBank/DDBJ databases">
        <title>The Musa troglodytarum L. genome provides insights into the mechanism of non-climacteric behaviour and enrichment of carotenoids.</title>
        <authorList>
            <person name="Wang J."/>
        </authorList>
    </citation>
    <scope>NUCLEOTIDE SEQUENCE</scope>
    <source>
        <tissue evidence="2">Leaf</tissue>
    </source>
</reference>
<dbReference type="Proteomes" id="UP001055439">
    <property type="component" value="Chromosome 5"/>
</dbReference>
<keyword evidence="3" id="KW-1185">Reference proteome</keyword>
<protein>
    <submittedName>
        <fullName evidence="2">Uncharacterized protein</fullName>
    </submittedName>
</protein>
<dbReference type="EMBL" id="CP097507">
    <property type="protein sequence ID" value="URE04797.1"/>
    <property type="molecule type" value="Genomic_DNA"/>
</dbReference>
<evidence type="ECO:0000313" key="3">
    <source>
        <dbReference type="Proteomes" id="UP001055439"/>
    </source>
</evidence>
<proteinExistence type="predicted"/>
<feature type="region of interest" description="Disordered" evidence="1">
    <location>
        <begin position="214"/>
        <end position="246"/>
    </location>
</feature>
<dbReference type="OrthoDB" id="2016966at2759"/>
<dbReference type="PANTHER" id="PTHR34952:SF2">
    <property type="entry name" value="OS05G0113500 PROTEIN"/>
    <property type="match status" value="1"/>
</dbReference>